<dbReference type="InterPro" id="IPR001845">
    <property type="entry name" value="HTH_ArsR_DNA-bd_dom"/>
</dbReference>
<organism evidence="5 6">
    <name type="scientific">Anoxybacillus suryakundensis</name>
    <dbReference type="NCBI Taxonomy" id="1325335"/>
    <lineage>
        <taxon>Bacteria</taxon>
        <taxon>Bacillati</taxon>
        <taxon>Bacillota</taxon>
        <taxon>Bacilli</taxon>
        <taxon>Bacillales</taxon>
        <taxon>Anoxybacillaceae</taxon>
        <taxon>Anoxybacillus</taxon>
    </lineage>
</organism>
<dbReference type="InterPro" id="IPR036388">
    <property type="entry name" value="WH-like_DNA-bd_sf"/>
</dbReference>
<accession>A0A0K6GPM2</accession>
<dbReference type="OrthoDB" id="155998at2"/>
<evidence type="ECO:0000256" key="1">
    <source>
        <dbReference type="ARBA" id="ARBA00023015"/>
    </source>
</evidence>
<keyword evidence="6" id="KW-1185">Reference proteome</keyword>
<evidence type="ECO:0000313" key="5">
    <source>
        <dbReference type="EMBL" id="CUA80476.1"/>
    </source>
</evidence>
<dbReference type="InterPro" id="IPR011991">
    <property type="entry name" value="ArsR-like_HTH"/>
</dbReference>
<keyword evidence="1" id="KW-0805">Transcription regulation</keyword>
<dbReference type="InterPro" id="IPR001034">
    <property type="entry name" value="DeoR_HTH"/>
</dbReference>
<dbReference type="Pfam" id="PF01022">
    <property type="entry name" value="HTH_5"/>
    <property type="match status" value="1"/>
</dbReference>
<dbReference type="InterPro" id="IPR036390">
    <property type="entry name" value="WH_DNA-bd_sf"/>
</dbReference>
<reference evidence="6" key="1">
    <citation type="submission" date="2015-08" db="EMBL/GenBank/DDBJ databases">
        <authorList>
            <person name="Varghese N."/>
        </authorList>
    </citation>
    <scope>NUCLEOTIDE SEQUENCE [LARGE SCALE GENOMIC DNA]</scope>
    <source>
        <strain evidence="6">DSM 27374</strain>
    </source>
</reference>
<keyword evidence="3" id="KW-0804">Transcription</keyword>
<evidence type="ECO:0000256" key="3">
    <source>
        <dbReference type="ARBA" id="ARBA00023163"/>
    </source>
</evidence>
<dbReference type="Gene3D" id="1.10.10.10">
    <property type="entry name" value="Winged helix-like DNA-binding domain superfamily/Winged helix DNA-binding domain"/>
    <property type="match status" value="1"/>
</dbReference>
<dbReference type="CDD" id="cd00090">
    <property type="entry name" value="HTH_ARSR"/>
    <property type="match status" value="1"/>
</dbReference>
<sequence length="211" mass="24721">MMRKKTSSTKEQILKMLKLQKRLTVGEMAEQLQITEMAVRRHLSALEREELIESTLVRQPMGRPTNVYQLSVKGHQRFPRHYQQTMLDFLADLEQMGGKQIVAELFQNRQERMRKLYEQQFGDKSFDEKIKELVAVQNEHGYMSELLQYDDGSFELVEHNCPIAEVAQAYPIACECERNLFETLIHEAEIVPKTCLADGDDACRYHIKRKK</sequence>
<proteinExistence type="predicted"/>
<evidence type="ECO:0000313" key="6">
    <source>
        <dbReference type="Proteomes" id="UP000182738"/>
    </source>
</evidence>
<dbReference type="GO" id="GO:0003677">
    <property type="term" value="F:DNA binding"/>
    <property type="evidence" value="ECO:0007669"/>
    <property type="project" value="UniProtKB-KW"/>
</dbReference>
<dbReference type="PANTHER" id="PTHR38600">
    <property type="entry name" value="TRANSCRIPTIONAL REGULATORY PROTEIN"/>
    <property type="match status" value="1"/>
</dbReference>
<feature type="domain" description="HTH deoR-type" evidence="4">
    <location>
        <begin position="6"/>
        <end position="65"/>
    </location>
</feature>
<dbReference type="PANTHER" id="PTHR38600:SF2">
    <property type="entry name" value="SLL0088 PROTEIN"/>
    <property type="match status" value="1"/>
</dbReference>
<evidence type="ECO:0000256" key="2">
    <source>
        <dbReference type="ARBA" id="ARBA00023125"/>
    </source>
</evidence>
<dbReference type="EMBL" id="CYGZ01000010">
    <property type="protein sequence ID" value="CUA80476.1"/>
    <property type="molecule type" value="Genomic_DNA"/>
</dbReference>
<dbReference type="PROSITE" id="PS51000">
    <property type="entry name" value="HTH_DEOR_2"/>
    <property type="match status" value="1"/>
</dbReference>
<dbReference type="AlphaFoldDB" id="A0A0K6GPM2"/>
<protein>
    <submittedName>
        <fullName evidence="5">Predicted transcriptional regulator, ArsR family</fullName>
    </submittedName>
</protein>
<dbReference type="GO" id="GO:0003700">
    <property type="term" value="F:DNA-binding transcription factor activity"/>
    <property type="evidence" value="ECO:0007669"/>
    <property type="project" value="InterPro"/>
</dbReference>
<gene>
    <name evidence="5" type="ORF">Ga0061060_11042</name>
</gene>
<evidence type="ECO:0000259" key="4">
    <source>
        <dbReference type="PROSITE" id="PS51000"/>
    </source>
</evidence>
<dbReference type="Proteomes" id="UP000182738">
    <property type="component" value="Unassembled WGS sequence"/>
</dbReference>
<name>A0A0K6GPM2_9BACL</name>
<dbReference type="RefSeq" id="WP_055441445.1">
    <property type="nucleotide sequence ID" value="NZ_BAABDZ010000034.1"/>
</dbReference>
<keyword evidence="2" id="KW-0238">DNA-binding</keyword>
<dbReference type="SUPFAM" id="SSF46785">
    <property type="entry name" value="Winged helix' DNA-binding domain"/>
    <property type="match status" value="1"/>
</dbReference>
<dbReference type="STRING" id="1325335.GCA_001418025_01789"/>